<dbReference type="CDD" id="cd07363">
    <property type="entry name" value="45_DOPA_Dioxygenase"/>
    <property type="match status" value="1"/>
</dbReference>
<evidence type="ECO:0000256" key="2">
    <source>
        <dbReference type="ARBA" id="ARBA00007581"/>
    </source>
</evidence>
<dbReference type="GO" id="GO:0016702">
    <property type="term" value="F:oxidoreductase activity, acting on single donors with incorporation of molecular oxygen, incorporation of two atoms of oxygen"/>
    <property type="evidence" value="ECO:0007669"/>
    <property type="project" value="UniProtKB-ARBA"/>
</dbReference>
<dbReference type="InterPro" id="IPR004183">
    <property type="entry name" value="Xdiol_dOase_suB"/>
</dbReference>
<dbReference type="SUPFAM" id="SSF53213">
    <property type="entry name" value="LigB-like"/>
    <property type="match status" value="1"/>
</dbReference>
<keyword evidence="5" id="KW-0560">Oxidoreductase</keyword>
<proteinExistence type="inferred from homology"/>
<evidence type="ECO:0000256" key="1">
    <source>
        <dbReference type="ARBA" id="ARBA00001947"/>
    </source>
</evidence>
<organism evidence="7 8">
    <name type="scientific">Penicillium malachiteum</name>
    <dbReference type="NCBI Taxonomy" id="1324776"/>
    <lineage>
        <taxon>Eukaryota</taxon>
        <taxon>Fungi</taxon>
        <taxon>Dikarya</taxon>
        <taxon>Ascomycota</taxon>
        <taxon>Pezizomycotina</taxon>
        <taxon>Eurotiomycetes</taxon>
        <taxon>Eurotiomycetidae</taxon>
        <taxon>Eurotiales</taxon>
        <taxon>Aspergillaceae</taxon>
        <taxon>Penicillium</taxon>
    </lineage>
</organism>
<dbReference type="PANTHER" id="PTHR30096:SF0">
    <property type="entry name" value="4,5-DOPA DIOXYGENASE EXTRADIOL-LIKE PROTEIN"/>
    <property type="match status" value="1"/>
</dbReference>
<reference evidence="7" key="1">
    <citation type="journal article" date="2023" name="IMA Fungus">
        <title>Comparative genomic study of the Penicillium genus elucidates a diverse pangenome and 15 lateral gene transfer events.</title>
        <authorList>
            <person name="Petersen C."/>
            <person name="Sorensen T."/>
            <person name="Nielsen M.R."/>
            <person name="Sondergaard T.E."/>
            <person name="Sorensen J.L."/>
            <person name="Fitzpatrick D.A."/>
            <person name="Frisvad J.C."/>
            <person name="Nielsen K.L."/>
        </authorList>
    </citation>
    <scope>NUCLEOTIDE SEQUENCE</scope>
    <source>
        <strain evidence="7">IBT 17514</strain>
    </source>
</reference>
<dbReference type="PIRSF" id="PIRSF006157">
    <property type="entry name" value="Doxgns_DODA"/>
    <property type="match status" value="1"/>
</dbReference>
<dbReference type="Proteomes" id="UP001215712">
    <property type="component" value="Unassembled WGS sequence"/>
</dbReference>
<keyword evidence="3" id="KW-0479">Metal-binding</keyword>
<gene>
    <name evidence="7" type="ORF">N7493_007046</name>
</gene>
<dbReference type="InterPro" id="IPR014436">
    <property type="entry name" value="Extradiol_dOase_DODA"/>
</dbReference>
<dbReference type="PANTHER" id="PTHR30096">
    <property type="entry name" value="4,5-DOPA DIOXYGENASE EXTRADIOL-LIKE PROTEIN"/>
    <property type="match status" value="1"/>
</dbReference>
<dbReference type="EMBL" id="JAQJAN010000009">
    <property type="protein sequence ID" value="KAJ5720168.1"/>
    <property type="molecule type" value="Genomic_DNA"/>
</dbReference>
<evidence type="ECO:0000256" key="3">
    <source>
        <dbReference type="ARBA" id="ARBA00022723"/>
    </source>
</evidence>
<sequence>MSDQTPNPRLPTYFIGHGGVSILFKPEHEAIRLGLRELGKEIKSLKPDAIVTTCGEFQSETDAIQVNLKEPTKVWHDLGPSWHKTFPHVFEYDYAHKSSRALGEKVLKHLQAAGIKAEGVERDLDHGIWVPFKLMFPEGEDDLDIPVLQISTSANEDLNAHVELGRALSSLGGRILLIGSGMLCHNLRATREGTSDTTVAKAFESYAKNALDAPTPAERTKRFLALQTQDDWIAAHPTAEHVLPLYMTLGAGFDMEGYEVWNEDRCIIGQSYYTFRLGGLP</sequence>
<evidence type="ECO:0000313" key="7">
    <source>
        <dbReference type="EMBL" id="KAJ5720168.1"/>
    </source>
</evidence>
<keyword evidence="4" id="KW-0862">Zinc</keyword>
<comment type="similarity">
    <text evidence="2">Belongs to the DODA-type extradiol aromatic ring-opening dioxygenase family.</text>
</comment>
<feature type="domain" description="Extradiol ring-cleavage dioxygenase class III enzyme subunit B" evidence="6">
    <location>
        <begin position="33"/>
        <end position="254"/>
    </location>
</feature>
<evidence type="ECO:0000256" key="5">
    <source>
        <dbReference type="ARBA" id="ARBA00023002"/>
    </source>
</evidence>
<dbReference type="GO" id="GO:0008270">
    <property type="term" value="F:zinc ion binding"/>
    <property type="evidence" value="ECO:0007669"/>
    <property type="project" value="InterPro"/>
</dbReference>
<dbReference type="Gene3D" id="3.40.830.10">
    <property type="entry name" value="LigB-like"/>
    <property type="match status" value="1"/>
</dbReference>
<dbReference type="GO" id="GO:0008198">
    <property type="term" value="F:ferrous iron binding"/>
    <property type="evidence" value="ECO:0007669"/>
    <property type="project" value="InterPro"/>
</dbReference>
<evidence type="ECO:0000256" key="4">
    <source>
        <dbReference type="ARBA" id="ARBA00022833"/>
    </source>
</evidence>
<evidence type="ECO:0000259" key="6">
    <source>
        <dbReference type="Pfam" id="PF02900"/>
    </source>
</evidence>
<reference evidence="7" key="2">
    <citation type="submission" date="2023-01" db="EMBL/GenBank/DDBJ databases">
        <authorList>
            <person name="Petersen C."/>
        </authorList>
    </citation>
    <scope>NUCLEOTIDE SEQUENCE</scope>
    <source>
        <strain evidence="7">IBT 17514</strain>
    </source>
</reference>
<name>A0AAD6HJX1_9EURO</name>
<protein>
    <recommendedName>
        <fullName evidence="6">Extradiol ring-cleavage dioxygenase class III enzyme subunit B domain-containing protein</fullName>
    </recommendedName>
</protein>
<accession>A0AAD6HJX1</accession>
<evidence type="ECO:0000313" key="8">
    <source>
        <dbReference type="Proteomes" id="UP001215712"/>
    </source>
</evidence>
<dbReference type="AlphaFoldDB" id="A0AAD6HJX1"/>
<dbReference type="Pfam" id="PF02900">
    <property type="entry name" value="LigB"/>
    <property type="match status" value="1"/>
</dbReference>
<comment type="caution">
    <text evidence="7">The sequence shown here is derived from an EMBL/GenBank/DDBJ whole genome shotgun (WGS) entry which is preliminary data.</text>
</comment>
<keyword evidence="8" id="KW-1185">Reference proteome</keyword>
<comment type="cofactor">
    <cofactor evidence="1">
        <name>Zn(2+)</name>
        <dbReference type="ChEBI" id="CHEBI:29105"/>
    </cofactor>
</comment>